<accession>Q10VK6</accession>
<proteinExistence type="predicted"/>
<evidence type="ECO:0000259" key="4">
    <source>
        <dbReference type="PROSITE" id="PS51084"/>
    </source>
</evidence>
<dbReference type="Gene3D" id="3.30.428.10">
    <property type="entry name" value="HIT-like"/>
    <property type="match status" value="1"/>
</dbReference>
<evidence type="ECO:0000256" key="1">
    <source>
        <dbReference type="PIRSR" id="PIRSR601310-1"/>
    </source>
</evidence>
<sequence length="115" mass="12811">MSEQDTIFSKIIRREIPADIIYEDETTLAFKDINPQAPIHILVIPKKPIPNLANATSEDHILMGNLLLTAKQVAQEQGLQNGYRVVINNGIDAGQTVFHLHLHILGGRPMQWPPG</sequence>
<gene>
    <name evidence="5" type="ordered locus">Tery_4764</name>
</gene>
<dbReference type="InterPro" id="IPR036265">
    <property type="entry name" value="HIT-like_sf"/>
</dbReference>
<dbReference type="FunFam" id="3.30.428.10:FF:000005">
    <property type="entry name" value="Histidine triad nucleotide-binding protein 1"/>
    <property type="match status" value="1"/>
</dbReference>
<evidence type="ECO:0000313" key="5">
    <source>
        <dbReference type="EMBL" id="ABG53718.1"/>
    </source>
</evidence>
<organism evidence="5">
    <name type="scientific">Trichodesmium erythraeum (strain IMS101)</name>
    <dbReference type="NCBI Taxonomy" id="203124"/>
    <lineage>
        <taxon>Bacteria</taxon>
        <taxon>Bacillati</taxon>
        <taxon>Cyanobacteriota</taxon>
        <taxon>Cyanophyceae</taxon>
        <taxon>Oscillatoriophycideae</taxon>
        <taxon>Oscillatoriales</taxon>
        <taxon>Microcoleaceae</taxon>
        <taxon>Trichodesmium</taxon>
    </lineage>
</organism>
<dbReference type="PRINTS" id="PR00332">
    <property type="entry name" value="HISTRIAD"/>
</dbReference>
<feature type="domain" description="HIT" evidence="4">
    <location>
        <begin position="7"/>
        <end position="115"/>
    </location>
</feature>
<reference evidence="5" key="1">
    <citation type="submission" date="2006-06" db="EMBL/GenBank/DDBJ databases">
        <title>Complete sequence of Trichodesmium erythraeum IMS101.</title>
        <authorList>
            <consortium name="US DOE Joint Genome Institute"/>
            <person name="Copeland A."/>
            <person name="Lucas S."/>
            <person name="Lapidus A."/>
            <person name="Barry K."/>
            <person name="Detter J.C."/>
            <person name="Glavina del Rio T."/>
            <person name="Hammon N."/>
            <person name="Israni S."/>
            <person name="Dalin E."/>
            <person name="Tice H."/>
            <person name="Pitluck S."/>
            <person name="Kiss H."/>
            <person name="Munk A.C."/>
            <person name="Brettin T."/>
            <person name="Bruce D."/>
            <person name="Han C."/>
            <person name="Tapia R."/>
            <person name="Gilna P."/>
            <person name="Schmutz J."/>
            <person name="Larimer F."/>
            <person name="Land M."/>
            <person name="Hauser L."/>
            <person name="Kyrpides N."/>
            <person name="Kim E."/>
            <person name="Richardson P."/>
        </authorList>
    </citation>
    <scope>NUCLEOTIDE SEQUENCE [LARGE SCALE GENOMIC DNA]</scope>
    <source>
        <strain evidence="5">IMS101</strain>
    </source>
</reference>
<dbReference type="KEGG" id="ter:Tery_4764"/>
<protein>
    <submittedName>
        <fullName evidence="5">Histidine triad (HIT) protein</fullName>
    </submittedName>
</protein>
<dbReference type="PROSITE" id="PS51084">
    <property type="entry name" value="HIT_2"/>
    <property type="match status" value="1"/>
</dbReference>
<dbReference type="CDD" id="cd01276">
    <property type="entry name" value="PKCI_related"/>
    <property type="match status" value="1"/>
</dbReference>
<dbReference type="AlphaFoldDB" id="Q10VK6"/>
<evidence type="ECO:0000256" key="2">
    <source>
        <dbReference type="PIRSR" id="PIRSR601310-3"/>
    </source>
</evidence>
<dbReference type="HOGENOM" id="CLU_056776_8_1_3"/>
<dbReference type="PANTHER" id="PTHR23089">
    <property type="entry name" value="HISTIDINE TRIAD HIT PROTEIN"/>
    <property type="match status" value="1"/>
</dbReference>
<dbReference type="STRING" id="203124.Tery_4764"/>
<dbReference type="RefSeq" id="WP_011614033.1">
    <property type="nucleotide sequence ID" value="NC_008312.1"/>
</dbReference>
<dbReference type="SUPFAM" id="SSF54197">
    <property type="entry name" value="HIT-like"/>
    <property type="match status" value="1"/>
</dbReference>
<dbReference type="Pfam" id="PF01230">
    <property type="entry name" value="HIT"/>
    <property type="match status" value="1"/>
</dbReference>
<feature type="short sequence motif" description="Histidine triad motif" evidence="2 3">
    <location>
        <begin position="99"/>
        <end position="103"/>
    </location>
</feature>
<evidence type="ECO:0000256" key="3">
    <source>
        <dbReference type="PROSITE-ProRule" id="PRU00464"/>
    </source>
</evidence>
<dbReference type="EMBL" id="CP000393">
    <property type="protein sequence ID" value="ABG53718.1"/>
    <property type="molecule type" value="Genomic_DNA"/>
</dbReference>
<dbReference type="InterPro" id="IPR001310">
    <property type="entry name" value="Histidine_triad_HIT"/>
</dbReference>
<dbReference type="eggNOG" id="COG0537">
    <property type="taxonomic scope" value="Bacteria"/>
</dbReference>
<dbReference type="GO" id="GO:0003824">
    <property type="term" value="F:catalytic activity"/>
    <property type="evidence" value="ECO:0007669"/>
    <property type="project" value="InterPro"/>
</dbReference>
<dbReference type="PROSITE" id="PS00892">
    <property type="entry name" value="HIT_1"/>
    <property type="match status" value="1"/>
</dbReference>
<dbReference type="InterPro" id="IPR019808">
    <property type="entry name" value="Histidine_triad_CS"/>
</dbReference>
<feature type="active site" description="Tele-AMP-histidine intermediate" evidence="1">
    <location>
        <position position="101"/>
    </location>
</feature>
<dbReference type="OrthoDB" id="9784774at2"/>
<dbReference type="InterPro" id="IPR011146">
    <property type="entry name" value="HIT-like"/>
</dbReference>
<name>Q10VK6_TRIEI</name>